<reference evidence="2" key="1">
    <citation type="journal article" date="2019" name="Int. J. Syst. Evol. Microbiol.">
        <title>The Global Catalogue of Microorganisms (GCM) 10K type strain sequencing project: providing services to taxonomists for standard genome sequencing and annotation.</title>
        <authorList>
            <consortium name="The Broad Institute Genomics Platform"/>
            <consortium name="The Broad Institute Genome Sequencing Center for Infectious Disease"/>
            <person name="Wu L."/>
            <person name="Ma J."/>
        </authorList>
    </citation>
    <scope>NUCLEOTIDE SEQUENCE [LARGE SCALE GENOMIC DNA]</scope>
    <source>
        <strain evidence="2">CGMCC 1.7003</strain>
    </source>
</reference>
<evidence type="ECO:0000313" key="2">
    <source>
        <dbReference type="Proteomes" id="UP000659697"/>
    </source>
</evidence>
<evidence type="ECO:0000313" key="1">
    <source>
        <dbReference type="EMBL" id="GHG76256.1"/>
    </source>
</evidence>
<dbReference type="Pfam" id="PF04222">
    <property type="entry name" value="DUF416"/>
    <property type="match status" value="1"/>
</dbReference>
<sequence length="215" mass="24543">MKQKANNFQLMRELSLHQQAAIAATLMERMLPNYQLFAEVSQFGDSKLLRNILDLCWEWLTVKKVKINFERLAEELELVTPEVSQFDMFGVYPAVDCATALDMMLNGICQQDPAEFVNVAKISQATVARLIEYEAEDIDVTTEAELKKIVRDHPLMHYEMECLAELIELVRPMHPVGREQMQQLKAWVKEQGLTNLAMELPLHVAATPATLAQPE</sequence>
<dbReference type="EMBL" id="BNAO01000010">
    <property type="protein sequence ID" value="GHG76256.1"/>
    <property type="molecule type" value="Genomic_DNA"/>
</dbReference>
<protein>
    <recommendedName>
        <fullName evidence="3">DUF416 family protein</fullName>
    </recommendedName>
</protein>
<name>A0ABQ3L1Q2_9ALTE</name>
<comment type="caution">
    <text evidence="1">The sequence shown here is derived from an EMBL/GenBank/DDBJ whole genome shotgun (WGS) entry which is preliminary data.</text>
</comment>
<gene>
    <name evidence="1" type="ORF">GCM10010919_30990</name>
</gene>
<proteinExistence type="predicted"/>
<dbReference type="Gene3D" id="1.20.1590.10">
    <property type="entry name" value="YP_001051499.1 domain like"/>
    <property type="match status" value="1"/>
</dbReference>
<dbReference type="RefSeq" id="WP_189433960.1">
    <property type="nucleotide sequence ID" value="NZ_BNAO01000010.1"/>
</dbReference>
<organism evidence="1 2">
    <name type="scientific">Alishewanella longhuensis</name>
    <dbReference type="NCBI Taxonomy" id="1091037"/>
    <lineage>
        <taxon>Bacteria</taxon>
        <taxon>Pseudomonadati</taxon>
        <taxon>Pseudomonadota</taxon>
        <taxon>Gammaproteobacteria</taxon>
        <taxon>Alteromonadales</taxon>
        <taxon>Alteromonadaceae</taxon>
        <taxon>Alishewanella</taxon>
    </lineage>
</organism>
<dbReference type="Proteomes" id="UP000659697">
    <property type="component" value="Unassembled WGS sequence"/>
</dbReference>
<accession>A0ABQ3L1Q2</accession>
<dbReference type="InterPro" id="IPR007338">
    <property type="entry name" value="DUF416"/>
</dbReference>
<keyword evidence="2" id="KW-1185">Reference proteome</keyword>
<dbReference type="InterPro" id="IPR023381">
    <property type="entry name" value="YP001051499.1-like_dom_sf"/>
</dbReference>
<evidence type="ECO:0008006" key="3">
    <source>
        <dbReference type="Google" id="ProtNLM"/>
    </source>
</evidence>